<organism evidence="2">
    <name type="scientific">marine sediment metagenome</name>
    <dbReference type="NCBI Taxonomy" id="412755"/>
    <lineage>
        <taxon>unclassified sequences</taxon>
        <taxon>metagenomes</taxon>
        <taxon>ecological metagenomes</taxon>
    </lineage>
</organism>
<sequence>MQDDLTYDRFHEHFNSIYRVGQFNKTSARVHAITSGPLIPASIEEIPEVIAGARAILFGRQPIQRADQAQGENSNENAVRALTLVTDPGFFDVFSFKILKGDASSLGTPNGVFLTPEIASALFGEEDPIGQPLLLRPVENAHVAGIVEAPPSNSHIQYEIIIPLRVEQNPLWWDSWDNQTLTGYIRLHDKADASAVEEKITRLAHAKGFPEMLTPKLQPLRDI</sequence>
<name>X1C521_9ZZZZ</name>
<evidence type="ECO:0000259" key="1">
    <source>
        <dbReference type="Pfam" id="PF12704"/>
    </source>
</evidence>
<reference evidence="2" key="1">
    <citation type="journal article" date="2014" name="Front. Microbiol.">
        <title>High frequency of phylogenetically diverse reductive dehalogenase-homologous genes in deep subseafloor sedimentary metagenomes.</title>
        <authorList>
            <person name="Kawai M."/>
            <person name="Futagami T."/>
            <person name="Toyoda A."/>
            <person name="Takaki Y."/>
            <person name="Nishi S."/>
            <person name="Hori S."/>
            <person name="Arai W."/>
            <person name="Tsubouchi T."/>
            <person name="Morono Y."/>
            <person name="Uchiyama I."/>
            <person name="Ito T."/>
            <person name="Fujiyama A."/>
            <person name="Inagaki F."/>
            <person name="Takami H."/>
        </authorList>
    </citation>
    <scope>NUCLEOTIDE SEQUENCE</scope>
    <source>
        <strain evidence="2">Expedition CK06-06</strain>
    </source>
</reference>
<accession>X1C521</accession>
<feature type="non-terminal residue" evidence="2">
    <location>
        <position position="223"/>
    </location>
</feature>
<feature type="domain" description="MacB-like periplasmic core" evidence="1">
    <location>
        <begin position="34"/>
        <end position="202"/>
    </location>
</feature>
<gene>
    <name evidence="2" type="ORF">S01H4_37847</name>
</gene>
<dbReference type="AlphaFoldDB" id="X1C521"/>
<comment type="caution">
    <text evidence="2">The sequence shown here is derived from an EMBL/GenBank/DDBJ whole genome shotgun (WGS) entry which is preliminary data.</text>
</comment>
<dbReference type="EMBL" id="BART01020359">
    <property type="protein sequence ID" value="GAH03196.1"/>
    <property type="molecule type" value="Genomic_DNA"/>
</dbReference>
<dbReference type="Pfam" id="PF12704">
    <property type="entry name" value="MacB_PCD"/>
    <property type="match status" value="1"/>
</dbReference>
<proteinExistence type="predicted"/>
<dbReference type="InterPro" id="IPR025857">
    <property type="entry name" value="MacB_PCD"/>
</dbReference>
<protein>
    <recommendedName>
        <fullName evidence="1">MacB-like periplasmic core domain-containing protein</fullName>
    </recommendedName>
</protein>
<evidence type="ECO:0000313" key="2">
    <source>
        <dbReference type="EMBL" id="GAH03196.1"/>
    </source>
</evidence>